<dbReference type="SUPFAM" id="SSF53098">
    <property type="entry name" value="Ribonuclease H-like"/>
    <property type="match status" value="1"/>
</dbReference>
<dbReference type="Proteomes" id="UP000250235">
    <property type="component" value="Unassembled WGS sequence"/>
</dbReference>
<dbReference type="GO" id="GO:0046983">
    <property type="term" value="F:protein dimerization activity"/>
    <property type="evidence" value="ECO:0007669"/>
    <property type="project" value="InterPro"/>
</dbReference>
<dbReference type="Pfam" id="PF05699">
    <property type="entry name" value="Dimer_Tnp_hAT"/>
    <property type="match status" value="1"/>
</dbReference>
<dbReference type="PANTHER" id="PTHR46481">
    <property type="entry name" value="ZINC FINGER BED DOMAIN-CONTAINING PROTEIN 4"/>
    <property type="match status" value="1"/>
</dbReference>
<feature type="domain" description="hAT-like transposase RNase-H fold" evidence="3">
    <location>
        <begin position="216"/>
        <end position="277"/>
    </location>
</feature>
<dbReference type="InterPro" id="IPR012337">
    <property type="entry name" value="RNaseH-like_sf"/>
</dbReference>
<dbReference type="EMBL" id="KV017181">
    <property type="protein sequence ID" value="KZV18921.1"/>
    <property type="molecule type" value="Genomic_DNA"/>
</dbReference>
<dbReference type="InterPro" id="IPR052035">
    <property type="entry name" value="ZnF_BED_domain_contain"/>
</dbReference>
<dbReference type="InterPro" id="IPR025525">
    <property type="entry name" value="hAT-like_transposase_RNase-H"/>
</dbReference>
<evidence type="ECO:0000313" key="4">
    <source>
        <dbReference type="EMBL" id="KZV18921.1"/>
    </source>
</evidence>
<evidence type="ECO:0000259" key="2">
    <source>
        <dbReference type="Pfam" id="PF05699"/>
    </source>
</evidence>
<dbReference type="InterPro" id="IPR008906">
    <property type="entry name" value="HATC_C_dom"/>
</dbReference>
<sequence>MCIIDEHSFRIVEGEGFRLLMRIAEPRWTVPCRKTVASECFKLYDKEKVLMKKLLKNQRLSLTTDCWSSIQNLGYLTLTAHFIDDDWKLQKRILNFSLVENHRGQTIGRIVESCLVDWRFDKIFTITVDNASSNCGAIEYLKYCNWSDPIMSNKYIHVRCAAHIVNLIVKDGLKDQDFSIQRIRNAMKFVRSSPQRNKKFQERVLFEKIECKKGQVVLMHLTIKRMQNSDDLVMKEMTYSMHEKFEKYWVDSTCRNNLLLLGVVFDPRYKFKHVKFMDVKLELEALVGDYVNRLSSSENVASTEMMEMSNSKDGEEFDDEDTMSCLDSQFTMKLQQEQSVETKYELTRYLHEACEKDHHLDILYWWKSNSSRYPIMSKVTKDVLAIPVSTVASEQSF</sequence>
<dbReference type="Pfam" id="PF14372">
    <property type="entry name" value="hAT-like_RNase-H"/>
    <property type="match status" value="1"/>
</dbReference>
<dbReference type="PANTHER" id="PTHR46481:SF8">
    <property type="entry name" value="ZINC FINGER BED DOMAIN-CONTAINING PROTEIN RICESLEEPER 1-LIKE"/>
    <property type="match status" value="1"/>
</dbReference>
<proteinExistence type="predicted"/>
<accession>A0A2Z7ABD3</accession>
<protein>
    <recommendedName>
        <fullName evidence="6">Zinc finger BED domain-containing protein RICESLEEPER 2-like</fullName>
    </recommendedName>
</protein>
<organism evidence="4 5">
    <name type="scientific">Dorcoceras hygrometricum</name>
    <dbReference type="NCBI Taxonomy" id="472368"/>
    <lineage>
        <taxon>Eukaryota</taxon>
        <taxon>Viridiplantae</taxon>
        <taxon>Streptophyta</taxon>
        <taxon>Embryophyta</taxon>
        <taxon>Tracheophyta</taxon>
        <taxon>Spermatophyta</taxon>
        <taxon>Magnoliopsida</taxon>
        <taxon>eudicotyledons</taxon>
        <taxon>Gunneridae</taxon>
        <taxon>Pentapetalae</taxon>
        <taxon>asterids</taxon>
        <taxon>lamiids</taxon>
        <taxon>Lamiales</taxon>
        <taxon>Gesneriaceae</taxon>
        <taxon>Didymocarpoideae</taxon>
        <taxon>Trichosporeae</taxon>
        <taxon>Loxocarpinae</taxon>
        <taxon>Dorcoceras</taxon>
    </lineage>
</organism>
<dbReference type="GO" id="GO:0003677">
    <property type="term" value="F:DNA binding"/>
    <property type="evidence" value="ECO:0007669"/>
    <property type="project" value="UniProtKB-KW"/>
</dbReference>
<dbReference type="OrthoDB" id="1732950at2759"/>
<dbReference type="AlphaFoldDB" id="A0A2Z7ABD3"/>
<gene>
    <name evidence="4" type="ORF">F511_17827</name>
</gene>
<reference evidence="4 5" key="1">
    <citation type="journal article" date="2015" name="Proc. Natl. Acad. Sci. U.S.A.">
        <title>The resurrection genome of Boea hygrometrica: A blueprint for survival of dehydration.</title>
        <authorList>
            <person name="Xiao L."/>
            <person name="Yang G."/>
            <person name="Zhang L."/>
            <person name="Yang X."/>
            <person name="Zhao S."/>
            <person name="Ji Z."/>
            <person name="Zhou Q."/>
            <person name="Hu M."/>
            <person name="Wang Y."/>
            <person name="Chen M."/>
            <person name="Xu Y."/>
            <person name="Jin H."/>
            <person name="Xiao X."/>
            <person name="Hu G."/>
            <person name="Bao F."/>
            <person name="Hu Y."/>
            <person name="Wan P."/>
            <person name="Li L."/>
            <person name="Deng X."/>
            <person name="Kuang T."/>
            <person name="Xiang C."/>
            <person name="Zhu J.K."/>
            <person name="Oliver M.J."/>
            <person name="He Y."/>
        </authorList>
    </citation>
    <scope>NUCLEOTIDE SEQUENCE [LARGE SCALE GENOMIC DNA]</scope>
    <source>
        <strain evidence="5">cv. XS01</strain>
    </source>
</reference>
<keyword evidence="1" id="KW-0238">DNA-binding</keyword>
<evidence type="ECO:0000259" key="3">
    <source>
        <dbReference type="Pfam" id="PF14372"/>
    </source>
</evidence>
<evidence type="ECO:0000313" key="5">
    <source>
        <dbReference type="Proteomes" id="UP000250235"/>
    </source>
</evidence>
<evidence type="ECO:0008006" key="6">
    <source>
        <dbReference type="Google" id="ProtNLM"/>
    </source>
</evidence>
<keyword evidence="5" id="KW-1185">Reference proteome</keyword>
<feature type="domain" description="HAT C-terminal dimerisation" evidence="2">
    <location>
        <begin position="345"/>
        <end position="397"/>
    </location>
</feature>
<evidence type="ECO:0000256" key="1">
    <source>
        <dbReference type="ARBA" id="ARBA00023125"/>
    </source>
</evidence>
<name>A0A2Z7ABD3_9LAMI</name>